<dbReference type="EMBL" id="VOOR01000087">
    <property type="protein sequence ID" value="TXB59740.1"/>
    <property type="molecule type" value="Genomic_DNA"/>
</dbReference>
<feature type="signal peptide" evidence="1">
    <location>
        <begin position="1"/>
        <end position="20"/>
    </location>
</feature>
<dbReference type="RefSeq" id="WP_147169595.1">
    <property type="nucleotide sequence ID" value="NZ_VOOR01000087.1"/>
</dbReference>
<dbReference type="SMART" id="SM00089">
    <property type="entry name" value="PKD"/>
    <property type="match status" value="1"/>
</dbReference>
<protein>
    <submittedName>
        <fullName evidence="3">PKD domain-containing protein</fullName>
    </submittedName>
</protein>
<dbReference type="InterPro" id="IPR022409">
    <property type="entry name" value="PKD/Chitinase_dom"/>
</dbReference>
<dbReference type="PROSITE" id="PS50093">
    <property type="entry name" value="PKD"/>
    <property type="match status" value="1"/>
</dbReference>
<dbReference type="Gene3D" id="2.40.360.20">
    <property type="match status" value="1"/>
</dbReference>
<evidence type="ECO:0000313" key="3">
    <source>
        <dbReference type="EMBL" id="TXB59740.1"/>
    </source>
</evidence>
<accession>A0A5C6RF64</accession>
<dbReference type="FunFam" id="2.60.40.10:FF:000270">
    <property type="entry name" value="Cell surface protein"/>
    <property type="match status" value="1"/>
</dbReference>
<dbReference type="OrthoDB" id="1491323at2"/>
<feature type="domain" description="PKD" evidence="2">
    <location>
        <begin position="263"/>
        <end position="347"/>
    </location>
</feature>
<organism evidence="3 4">
    <name type="scientific">Phaeodactylibacter luteus</name>
    <dbReference type="NCBI Taxonomy" id="1564516"/>
    <lineage>
        <taxon>Bacteria</taxon>
        <taxon>Pseudomonadati</taxon>
        <taxon>Bacteroidota</taxon>
        <taxon>Saprospiria</taxon>
        <taxon>Saprospirales</taxon>
        <taxon>Haliscomenobacteraceae</taxon>
        <taxon>Phaeodactylibacter</taxon>
    </lineage>
</organism>
<gene>
    <name evidence="3" type="ORF">FRY97_21015</name>
</gene>
<feature type="chain" id="PRO_5023079484" evidence="1">
    <location>
        <begin position="21"/>
        <end position="430"/>
    </location>
</feature>
<dbReference type="Proteomes" id="UP000321580">
    <property type="component" value="Unassembled WGS sequence"/>
</dbReference>
<comment type="caution">
    <text evidence="3">The sequence shown here is derived from an EMBL/GenBank/DDBJ whole genome shotgun (WGS) entry which is preliminary data.</text>
</comment>
<dbReference type="SUPFAM" id="SSF49299">
    <property type="entry name" value="PKD domain"/>
    <property type="match status" value="1"/>
</dbReference>
<keyword evidence="1" id="KW-0732">Signal</keyword>
<name>A0A5C6RF64_9BACT</name>
<dbReference type="CDD" id="cd00146">
    <property type="entry name" value="PKD"/>
    <property type="match status" value="1"/>
</dbReference>
<dbReference type="NCBIfam" id="TIGR04183">
    <property type="entry name" value="Por_Secre_tail"/>
    <property type="match status" value="1"/>
</dbReference>
<keyword evidence="4" id="KW-1185">Reference proteome</keyword>
<dbReference type="Gene3D" id="2.60.40.10">
    <property type="entry name" value="Immunoglobulins"/>
    <property type="match status" value="1"/>
</dbReference>
<evidence type="ECO:0000256" key="1">
    <source>
        <dbReference type="SAM" id="SignalP"/>
    </source>
</evidence>
<dbReference type="InterPro" id="IPR000601">
    <property type="entry name" value="PKD_dom"/>
</dbReference>
<dbReference type="InterPro" id="IPR035986">
    <property type="entry name" value="PKD_dom_sf"/>
</dbReference>
<dbReference type="Pfam" id="PF18911">
    <property type="entry name" value="PKD_4"/>
    <property type="match status" value="1"/>
</dbReference>
<dbReference type="InterPro" id="IPR026444">
    <property type="entry name" value="Secre_tail"/>
</dbReference>
<proteinExistence type="predicted"/>
<evidence type="ECO:0000313" key="4">
    <source>
        <dbReference type="Proteomes" id="UP000321580"/>
    </source>
</evidence>
<reference evidence="3 4" key="1">
    <citation type="submission" date="2019-08" db="EMBL/GenBank/DDBJ databases">
        <title>Genome of Phaeodactylibacter luteus.</title>
        <authorList>
            <person name="Bowman J.P."/>
        </authorList>
    </citation>
    <scope>NUCLEOTIDE SEQUENCE [LARGE SCALE GENOMIC DNA]</scope>
    <source>
        <strain evidence="3 4">KCTC 42180</strain>
    </source>
</reference>
<dbReference type="AlphaFoldDB" id="A0A5C6RF64"/>
<sequence length="430" mass="44986">MKRIWLYTLLPMLLPCLGQSQITLGPDDIPAFGTVLSFGVDTLPFEPGIGQAAAEAQTWSFLGLSAGETFDNTVVDPAATPAGGLFPNATFAFEASNGLYAYATLTEDALLAAGGSAPGPTGEVFTVAFNPGQQLLPVPATYGSSFSSTFGFQLEIDGSDFGADSIRIIEQGSVTAEIDAFGEVTVPAGTFEALRQRSEVITNDSIYAKVFGFFILVDVITDTTVTYEWWAADGVGSVCSIDFDTEGNPTSATFLTAVNGEGASAPVAAFSFEQAGGGTVQFTDNSQNGPVSWLWDFGDGTDGSTAQNPGHTYAEVGAYVACLTVTNALGSDVACQTVDIISQAGSQLPGKAAMAFPNPAAGPVQVELHSWAGRSLKLELYHATGQLLWQQSWGAAPAQLYLPLDGQPSGAYLLRISDGAYQQSVRLLRQ</sequence>
<evidence type="ECO:0000259" key="2">
    <source>
        <dbReference type="PROSITE" id="PS50093"/>
    </source>
</evidence>
<dbReference type="InterPro" id="IPR013783">
    <property type="entry name" value="Ig-like_fold"/>
</dbReference>